<dbReference type="Gene3D" id="1.20.58.1700">
    <property type="match status" value="1"/>
</dbReference>
<dbReference type="Pfam" id="PF01425">
    <property type="entry name" value="Amidase"/>
    <property type="match status" value="1"/>
</dbReference>
<dbReference type="Proteomes" id="UP001317705">
    <property type="component" value="Chromosome"/>
</dbReference>
<evidence type="ECO:0000313" key="4">
    <source>
        <dbReference type="Proteomes" id="UP001317705"/>
    </source>
</evidence>
<protein>
    <submittedName>
        <fullName evidence="3">Allophanate hydrolase</fullName>
    </submittedName>
</protein>
<dbReference type="InterPro" id="IPR000120">
    <property type="entry name" value="Amidase"/>
</dbReference>
<dbReference type="NCBIfam" id="NF006043">
    <property type="entry name" value="PRK08186.1"/>
    <property type="match status" value="1"/>
</dbReference>
<keyword evidence="3" id="KW-0378">Hydrolase</keyword>
<name>A0ABN6VLY6_9BACT</name>
<dbReference type="InterPro" id="IPR014085">
    <property type="entry name" value="Allophanate_hydrolase"/>
</dbReference>
<feature type="domain" description="Allophanate hydrolase C-terminal" evidence="2">
    <location>
        <begin position="448"/>
        <end position="568"/>
    </location>
</feature>
<dbReference type="Gene3D" id="3.10.490.10">
    <property type="entry name" value="Gamma-glutamyl cyclotransferase-like"/>
    <property type="match status" value="1"/>
</dbReference>
<accession>A0ABN6VLY6</accession>
<gene>
    <name evidence="3" type="ORF">GURASL_00560</name>
</gene>
<keyword evidence="4" id="KW-1185">Reference proteome</keyword>
<dbReference type="InterPro" id="IPR053844">
    <property type="entry name" value="AH_C"/>
</dbReference>
<dbReference type="RefSeq" id="WP_282001080.1">
    <property type="nucleotide sequence ID" value="NZ_AP027151.1"/>
</dbReference>
<sequence length="569" mass="61003">MKIGDLLGQYRRGALTPRRMIDDVMARIAANRDSNSWLHLLERQELYRYADRLATLAPDSLPLYGVPFAIKDNIDLGGAPTTAACPAYRYLPERSAFVVQRLIDAGAIPIGKTNLDQFATGLVGTRSPHGTARNPYHADYIPGGSSSGSAAAVAAGEVAFALGTDTAGSGRVPAAFTNLFGVKPTRGLLSTDGVVPACRSLDCVSIFARDAADSGRVLAAAAGYDPADPWSRREAPVAERAGQWPFVFGVPRPEQLRFFGNSEYERLFATAVDRLEDLGGHKREIDFDPFAAAARLLYEGPWVAERYAALAEFIARHPEEFFPVTYEIIAGGTAASAVDAFRGMYRLQELRRQSETVWGEIDCLVTPTAGTIYRIDEVVADPLRLNANLGYYTNFMNLLDLAALAVPAGFTTAGLPFGITLAAPAFSDYRLLQLGERFAAAAADAPLEIAVCGAHMRGLPLNRQLVELGGRFLRADRTAPAYRLFALATDPPKPGLLRSAAGGAAIELEVWQLPAAGLGRFLAAIPAPLGLGKVELADGRQVTGFLVEAAAVTDAREITACGGWRRFIS</sequence>
<evidence type="ECO:0000313" key="3">
    <source>
        <dbReference type="EMBL" id="BDV41133.1"/>
    </source>
</evidence>
<dbReference type="EMBL" id="AP027151">
    <property type="protein sequence ID" value="BDV41133.1"/>
    <property type="molecule type" value="Genomic_DNA"/>
</dbReference>
<dbReference type="PANTHER" id="PTHR11895:SF169">
    <property type="entry name" value="GLUTAMYL-TRNA(GLN) AMIDOTRANSFERASE"/>
    <property type="match status" value="1"/>
</dbReference>
<evidence type="ECO:0000259" key="2">
    <source>
        <dbReference type="Pfam" id="PF21986"/>
    </source>
</evidence>
<organism evidence="3 4">
    <name type="scientific">Geotalea uraniireducens</name>
    <dbReference type="NCBI Taxonomy" id="351604"/>
    <lineage>
        <taxon>Bacteria</taxon>
        <taxon>Pseudomonadati</taxon>
        <taxon>Thermodesulfobacteriota</taxon>
        <taxon>Desulfuromonadia</taxon>
        <taxon>Geobacterales</taxon>
        <taxon>Geobacteraceae</taxon>
        <taxon>Geotalea</taxon>
    </lineage>
</organism>
<dbReference type="PANTHER" id="PTHR11895">
    <property type="entry name" value="TRANSAMIDASE"/>
    <property type="match status" value="1"/>
</dbReference>
<dbReference type="InterPro" id="IPR036928">
    <property type="entry name" value="AS_sf"/>
</dbReference>
<dbReference type="InterPro" id="IPR023631">
    <property type="entry name" value="Amidase_dom"/>
</dbReference>
<feature type="domain" description="Amidase" evidence="1">
    <location>
        <begin position="24"/>
        <end position="432"/>
    </location>
</feature>
<dbReference type="GO" id="GO:0016787">
    <property type="term" value="F:hydrolase activity"/>
    <property type="evidence" value="ECO:0007669"/>
    <property type="project" value="UniProtKB-KW"/>
</dbReference>
<dbReference type="Pfam" id="PF21986">
    <property type="entry name" value="AH_C"/>
    <property type="match status" value="1"/>
</dbReference>
<proteinExistence type="predicted"/>
<dbReference type="Gene3D" id="3.90.1300.10">
    <property type="entry name" value="Amidase signature (AS) domain"/>
    <property type="match status" value="1"/>
</dbReference>
<evidence type="ECO:0000259" key="1">
    <source>
        <dbReference type="Pfam" id="PF01425"/>
    </source>
</evidence>
<dbReference type="SUPFAM" id="SSF75304">
    <property type="entry name" value="Amidase signature (AS) enzymes"/>
    <property type="match status" value="1"/>
</dbReference>
<reference evidence="3 4" key="1">
    <citation type="submission" date="2022-12" db="EMBL/GenBank/DDBJ databases">
        <title>Polyphasic characterization of Geotalea uranireducens NIT-SL11 newly isolated from a complex of sewage sludge and microbially reduced graphene oxide.</title>
        <authorList>
            <person name="Xie L."/>
            <person name="Yoshida N."/>
            <person name="Meng L."/>
        </authorList>
    </citation>
    <scope>NUCLEOTIDE SEQUENCE [LARGE SCALE GENOMIC DNA]</scope>
    <source>
        <strain evidence="3 4">NIT-SL11</strain>
    </source>
</reference>
<dbReference type="NCBIfam" id="TIGR02713">
    <property type="entry name" value="allophanate_hyd"/>
    <property type="match status" value="1"/>
</dbReference>